<dbReference type="Gene3D" id="1.10.1740.10">
    <property type="match status" value="1"/>
</dbReference>
<dbReference type="PANTHER" id="PTHR43133">
    <property type="entry name" value="RNA POLYMERASE ECF-TYPE SIGMA FACTO"/>
    <property type="match status" value="1"/>
</dbReference>
<dbReference type="Gene3D" id="1.10.10.10">
    <property type="entry name" value="Winged helix-like DNA-binding domain superfamily/Winged helix DNA-binding domain"/>
    <property type="match status" value="1"/>
</dbReference>
<dbReference type="InterPro" id="IPR013325">
    <property type="entry name" value="RNA_pol_sigma_r2"/>
</dbReference>
<dbReference type="InterPro" id="IPR013249">
    <property type="entry name" value="RNA_pol_sigma70_r4_t2"/>
</dbReference>
<keyword evidence="3" id="KW-0731">Sigma factor</keyword>
<organism evidence="7 8">
    <name type="scientific">Macellibacteroides fermentans</name>
    <dbReference type="NCBI Taxonomy" id="879969"/>
    <lineage>
        <taxon>Bacteria</taxon>
        <taxon>Pseudomonadati</taxon>
        <taxon>Bacteroidota</taxon>
        <taxon>Bacteroidia</taxon>
        <taxon>Bacteroidales</taxon>
        <taxon>Porphyromonadaceae</taxon>
        <taxon>Macellibacteroides</taxon>
    </lineage>
</organism>
<keyword evidence="8" id="KW-1185">Reference proteome</keyword>
<evidence type="ECO:0000313" key="7">
    <source>
        <dbReference type="EMBL" id="NYI51104.1"/>
    </source>
</evidence>
<sequence length="195" mass="23315">MKNMSKRPQKMSAENITSFNKLYNEYYDRFVRFANVYVRDAAVAEDIAVDALMYYWENRLSISDESNIPAYILTMIKNKCLNHLRHLHIREEFSENIRQYQEWELGTRIATLEACEPSELFTAEIEQLIQEALSQMPERTRAIFILNRYENKSYKEIAQEMNISFKGVDYHIGKALKILHVHLKDYLPFFYFFIN</sequence>
<evidence type="ECO:0000256" key="1">
    <source>
        <dbReference type="ARBA" id="ARBA00010641"/>
    </source>
</evidence>
<name>A0A8E1ZYZ1_9PORP</name>
<dbReference type="NCBIfam" id="TIGR02937">
    <property type="entry name" value="sigma70-ECF"/>
    <property type="match status" value="1"/>
</dbReference>
<dbReference type="SUPFAM" id="SSF88659">
    <property type="entry name" value="Sigma3 and sigma4 domains of RNA polymerase sigma factors"/>
    <property type="match status" value="1"/>
</dbReference>
<evidence type="ECO:0000256" key="2">
    <source>
        <dbReference type="ARBA" id="ARBA00023015"/>
    </source>
</evidence>
<accession>A0A8E1ZYZ1</accession>
<dbReference type="InterPro" id="IPR013324">
    <property type="entry name" value="RNA_pol_sigma_r3/r4-like"/>
</dbReference>
<dbReference type="InterPro" id="IPR014284">
    <property type="entry name" value="RNA_pol_sigma-70_dom"/>
</dbReference>
<dbReference type="InterPro" id="IPR036388">
    <property type="entry name" value="WH-like_DNA-bd_sf"/>
</dbReference>
<proteinExistence type="inferred from homology"/>
<dbReference type="EMBL" id="JACCCY010000007">
    <property type="protein sequence ID" value="NYI51104.1"/>
    <property type="molecule type" value="Genomic_DNA"/>
</dbReference>
<gene>
    <name evidence="7" type="ORF">F5613_003277</name>
</gene>
<dbReference type="CDD" id="cd06171">
    <property type="entry name" value="Sigma70_r4"/>
    <property type="match status" value="1"/>
</dbReference>
<dbReference type="InterPro" id="IPR039425">
    <property type="entry name" value="RNA_pol_sigma-70-like"/>
</dbReference>
<evidence type="ECO:0000256" key="4">
    <source>
        <dbReference type="ARBA" id="ARBA00023163"/>
    </source>
</evidence>
<dbReference type="GO" id="GO:0016987">
    <property type="term" value="F:sigma factor activity"/>
    <property type="evidence" value="ECO:0007669"/>
    <property type="project" value="UniProtKB-KW"/>
</dbReference>
<dbReference type="SUPFAM" id="SSF88946">
    <property type="entry name" value="Sigma2 domain of RNA polymerase sigma factors"/>
    <property type="match status" value="1"/>
</dbReference>
<feature type="domain" description="RNA polymerase sigma-70 region 2" evidence="5">
    <location>
        <begin position="22"/>
        <end position="86"/>
    </location>
</feature>
<evidence type="ECO:0000256" key="3">
    <source>
        <dbReference type="ARBA" id="ARBA00023082"/>
    </source>
</evidence>
<evidence type="ECO:0000313" key="8">
    <source>
        <dbReference type="Proteomes" id="UP000574332"/>
    </source>
</evidence>
<reference evidence="7 8" key="1">
    <citation type="submission" date="2020-07" db="EMBL/GenBank/DDBJ databases">
        <title>Genomic Encyclopedia of Type Strains, Phase IV (KMG-IV): sequencing the most valuable type-strain genomes for metagenomic binning, comparative biology and taxonomic classification.</title>
        <authorList>
            <person name="Goeker M."/>
        </authorList>
    </citation>
    <scope>NUCLEOTIDE SEQUENCE [LARGE SCALE GENOMIC DNA]</scope>
    <source>
        <strain evidence="7 8">DSM 23697</strain>
    </source>
</reference>
<dbReference type="Pfam" id="PF04542">
    <property type="entry name" value="Sigma70_r2"/>
    <property type="match status" value="1"/>
</dbReference>
<dbReference type="InterPro" id="IPR014327">
    <property type="entry name" value="RNA_pol_sigma70_bacteroid"/>
</dbReference>
<keyword evidence="4" id="KW-0804">Transcription</keyword>
<dbReference type="Proteomes" id="UP000574332">
    <property type="component" value="Unassembled WGS sequence"/>
</dbReference>
<dbReference type="InterPro" id="IPR007627">
    <property type="entry name" value="RNA_pol_sigma70_r2"/>
</dbReference>
<keyword evidence="2" id="KW-0805">Transcription regulation</keyword>
<protein>
    <submittedName>
        <fullName evidence="7">RNA polymerase sigma-70 factor (ECF subfamily)</fullName>
    </submittedName>
</protein>
<dbReference type="AlphaFoldDB" id="A0A8E1ZYZ1"/>
<dbReference type="GO" id="GO:0003677">
    <property type="term" value="F:DNA binding"/>
    <property type="evidence" value="ECO:0007669"/>
    <property type="project" value="InterPro"/>
</dbReference>
<evidence type="ECO:0000259" key="5">
    <source>
        <dbReference type="Pfam" id="PF04542"/>
    </source>
</evidence>
<dbReference type="GO" id="GO:0006352">
    <property type="term" value="P:DNA-templated transcription initiation"/>
    <property type="evidence" value="ECO:0007669"/>
    <property type="project" value="InterPro"/>
</dbReference>
<comment type="similarity">
    <text evidence="1">Belongs to the sigma-70 factor family. ECF subfamily.</text>
</comment>
<dbReference type="PANTHER" id="PTHR43133:SF46">
    <property type="entry name" value="RNA POLYMERASE SIGMA-70 FACTOR ECF SUBFAMILY"/>
    <property type="match status" value="1"/>
</dbReference>
<feature type="domain" description="RNA polymerase sigma factor 70 region 4 type 2" evidence="6">
    <location>
        <begin position="127"/>
        <end position="178"/>
    </location>
</feature>
<dbReference type="NCBIfam" id="TIGR02985">
    <property type="entry name" value="Sig70_bacteroi1"/>
    <property type="match status" value="1"/>
</dbReference>
<evidence type="ECO:0000259" key="6">
    <source>
        <dbReference type="Pfam" id="PF08281"/>
    </source>
</evidence>
<comment type="caution">
    <text evidence="7">The sequence shown here is derived from an EMBL/GenBank/DDBJ whole genome shotgun (WGS) entry which is preliminary data.</text>
</comment>
<dbReference type="Pfam" id="PF08281">
    <property type="entry name" value="Sigma70_r4_2"/>
    <property type="match status" value="1"/>
</dbReference>